<dbReference type="AlphaFoldDB" id="A0AAV3ESE9"/>
<organism evidence="1 2">
    <name type="scientific">Aliivibrio fischeri SR5</name>
    <dbReference type="NCBI Taxonomy" id="1088719"/>
    <lineage>
        <taxon>Bacteria</taxon>
        <taxon>Pseudomonadati</taxon>
        <taxon>Pseudomonadota</taxon>
        <taxon>Gammaproteobacteria</taxon>
        <taxon>Vibrionales</taxon>
        <taxon>Vibrionaceae</taxon>
        <taxon>Aliivibrio</taxon>
    </lineage>
</organism>
<comment type="caution">
    <text evidence="1">The sequence shown here is derived from an EMBL/GenBank/DDBJ whole genome shotgun (WGS) entry which is preliminary data.</text>
</comment>
<evidence type="ECO:0000313" key="2">
    <source>
        <dbReference type="Proteomes" id="UP000004521"/>
    </source>
</evidence>
<dbReference type="Proteomes" id="UP000004521">
    <property type="component" value="Chromosome I"/>
</dbReference>
<name>A0AAV3ESE9_ALIFS</name>
<proteinExistence type="predicted"/>
<protein>
    <recommendedName>
        <fullName evidence="3">HNH nuclease domain-containing protein</fullName>
    </recommendedName>
</protein>
<dbReference type="EMBL" id="AHIH01000005">
    <property type="protein sequence ID" value="EHN69898.1"/>
    <property type="molecule type" value="Genomic_DNA"/>
</dbReference>
<dbReference type="RefSeq" id="WP_005419585.1">
    <property type="nucleotide sequence ID" value="NZ_CM001400.1"/>
</dbReference>
<evidence type="ECO:0000313" key="1">
    <source>
        <dbReference type="EMBL" id="EHN69898.1"/>
    </source>
</evidence>
<accession>A0AAV3ESE9</accession>
<gene>
    <name evidence="1" type="ORF">VFSR5_1534</name>
</gene>
<sequence length="347" mass="40456">MIKVGNSCLVQKSKGNLQTIADFHLSKVNPIRKDTKPSLNSITHKLLLAKKTFLDKGYLLNFCNNDKKHQSRLLKFVDYCSININRIILAEPNVFKNIISEINKIVIPSDWNDIHGNKTEFHRIISENVFNYSGYRNSKGCIDTYKKLIGTQAQCFYCNNHKMDVVKYESTKDKLFFDLDHFYLKSKYPYLSLSFFNLIPCCGLCNSTVRGSIEFTNDNHINPYENCFDSEYRFRLPLEQLVKLNIGCDNPFSSVDIELRENSKRVNDFSVRDLKLAERYQNEITTINNLAMKYIKYSYLKDEFLDVYVDMIYGLNYCDIPQCPEYISVVQLGKLKRDIITQLLGED</sequence>
<dbReference type="Gene3D" id="1.10.30.50">
    <property type="match status" value="1"/>
</dbReference>
<evidence type="ECO:0008006" key="3">
    <source>
        <dbReference type="Google" id="ProtNLM"/>
    </source>
</evidence>
<reference evidence="1 2" key="1">
    <citation type="journal article" date="2012" name="J. Bacteriol.">
        <title>Draft Genome Sequence of Vibrio fischeri SR5, a Strain Isolated from the Light Organ of the Mediterranean Squid Sepiola robusta.</title>
        <authorList>
            <person name="Gyllborg M.C."/>
            <person name="Sahl J.W."/>
            <person name="Cronin D.C.III."/>
            <person name="Rasko D.A."/>
            <person name="Mandel M.J."/>
        </authorList>
    </citation>
    <scope>NUCLEOTIDE SEQUENCE [LARGE SCALE GENOMIC DNA]</scope>
    <source>
        <strain evidence="1 2">SR5</strain>
    </source>
</reference>